<dbReference type="PANTHER" id="PTHR23118:SF42">
    <property type="entry name" value="ATP-CITRATE SYNTHASE"/>
    <property type="match status" value="1"/>
</dbReference>
<sequence length="606" mass="66559">MSSNVLFTAATQAIVYNQHAIPIQKMLDYDWLINREAPSVVAIVNPNHEGFHRCFFGPDAITIPVYKTIKMAATRHQKADVFVNFASERSAYDASVEAFKTETLKTHIILAEGMPENESRELVRLARRNDGWILGPSSVGAIKAGQFIVGNAGGKIENIVESKLYRPGSVGLVAKSAGMFNELNYLISVYADGIFEGAHIGGDTYPVSSMLDNLLRLEYDPNVKMLVLLGEIGGEAEYAVVEALKSKRIKKPLVAWVSGTVASQFEGEVQFGHAGARSGSKHVSAEAKNKALADAGAHVPESFNDFGLLINKVFKEFVETNKSYEKPDDENYNIPPLDMREALKRNLVRKESSIVSSISDDRGEEPTYNGKDITEYIEKPLGSTINALWFKGGLNMIGEEFLELCLKITADHGPAVATAHNAIVTSRANRDIATSTAAGILTIGDRHGGAIDGAARWAFDCVSNRVTARSFVQEMKEKKELIMGIGHKIKSAQNPDKRVEVLKKFAETKGIAGSYLKFALEVEQETLKKKNNLILNVDGAIGVIFLDILAKSGKRPYEIEEILKVGSLNGIFILGRTIGMIGHAIDQKRMNEGIYRHPWDDIQYIS</sequence>
<dbReference type="InterPro" id="IPR036291">
    <property type="entry name" value="NAD(P)-bd_dom_sf"/>
</dbReference>
<proteinExistence type="predicted"/>
<dbReference type="PROSITE" id="PS00399">
    <property type="entry name" value="SUCCINYL_COA_LIG_2"/>
    <property type="match status" value="1"/>
</dbReference>
<dbReference type="Proteomes" id="UP000783287">
    <property type="component" value="Unassembled WGS sequence"/>
</dbReference>
<evidence type="ECO:0000256" key="2">
    <source>
        <dbReference type="ARBA" id="ARBA00005163"/>
    </source>
</evidence>
<dbReference type="Gene3D" id="3.40.50.261">
    <property type="entry name" value="Succinyl-CoA synthetase domains"/>
    <property type="match status" value="1"/>
</dbReference>
<evidence type="ECO:0000256" key="5">
    <source>
        <dbReference type="ARBA" id="ARBA00022741"/>
    </source>
</evidence>
<dbReference type="Gene3D" id="3.40.50.720">
    <property type="entry name" value="NAD(P)-binding Rossmann-like Domain"/>
    <property type="match status" value="1"/>
</dbReference>
<dbReference type="GO" id="GO:0000166">
    <property type="term" value="F:nucleotide binding"/>
    <property type="evidence" value="ECO:0007669"/>
    <property type="project" value="UniProtKB-KW"/>
</dbReference>
<dbReference type="InterPro" id="IPR017440">
    <property type="entry name" value="Cit_synth/succinyl-CoA_lig_AS"/>
</dbReference>
<dbReference type="SUPFAM" id="SSF51735">
    <property type="entry name" value="NAD(P)-binding Rossmann-fold domains"/>
    <property type="match status" value="1"/>
</dbReference>
<dbReference type="InterPro" id="IPR016143">
    <property type="entry name" value="Citrate_synth-like_sm_a-sub"/>
</dbReference>
<dbReference type="Pfam" id="PF00549">
    <property type="entry name" value="Ligase_CoA"/>
    <property type="match status" value="1"/>
</dbReference>
<gene>
    <name evidence="8" type="ORF">KC909_00185</name>
</gene>
<dbReference type="GO" id="GO:0006633">
    <property type="term" value="P:fatty acid biosynthetic process"/>
    <property type="evidence" value="ECO:0007669"/>
    <property type="project" value="TreeGrafter"/>
</dbReference>
<organism evidence="8 9">
    <name type="scientific">Candidatus Dojkabacteria bacterium</name>
    <dbReference type="NCBI Taxonomy" id="2099670"/>
    <lineage>
        <taxon>Bacteria</taxon>
        <taxon>Candidatus Dojkabacteria</taxon>
    </lineage>
</organism>
<dbReference type="InterPro" id="IPR002020">
    <property type="entry name" value="Citrate_synthase"/>
</dbReference>
<dbReference type="Gene3D" id="1.10.230.10">
    <property type="entry name" value="Cytochrome P450-Terp, domain 2"/>
    <property type="match status" value="1"/>
</dbReference>
<dbReference type="GO" id="GO:0005829">
    <property type="term" value="C:cytosol"/>
    <property type="evidence" value="ECO:0007669"/>
    <property type="project" value="TreeGrafter"/>
</dbReference>
<evidence type="ECO:0000256" key="6">
    <source>
        <dbReference type="ARBA" id="ARBA00023098"/>
    </source>
</evidence>
<evidence type="ECO:0000256" key="3">
    <source>
        <dbReference type="ARBA" id="ARBA00022490"/>
    </source>
</evidence>
<keyword evidence="6" id="KW-0443">Lipid metabolism</keyword>
<keyword evidence="4" id="KW-0444">Lipid biosynthesis</keyword>
<protein>
    <submittedName>
        <fullName evidence="8">ATP citrate synthase</fullName>
    </submittedName>
</protein>
<comment type="caution">
    <text evidence="8">The sequence shown here is derived from an EMBL/GenBank/DDBJ whole genome shotgun (WGS) entry which is preliminary data.</text>
</comment>
<name>A0A955L4D8_9BACT</name>
<feature type="domain" description="ATP-citrate synthase/succinyl-CoA ligase C-terminal" evidence="7">
    <location>
        <begin position="174"/>
        <end position="297"/>
    </location>
</feature>
<comment type="subcellular location">
    <subcellularLocation>
        <location evidence="1">Cytoplasm</location>
    </subcellularLocation>
</comment>
<evidence type="ECO:0000256" key="4">
    <source>
        <dbReference type="ARBA" id="ARBA00022516"/>
    </source>
</evidence>
<dbReference type="CDD" id="cd06100">
    <property type="entry name" value="CCL_ACL-C"/>
    <property type="match status" value="1"/>
</dbReference>
<dbReference type="GO" id="GO:0003878">
    <property type="term" value="F:ATP citrate synthase activity"/>
    <property type="evidence" value="ECO:0007669"/>
    <property type="project" value="TreeGrafter"/>
</dbReference>
<keyword evidence="3" id="KW-0963">Cytoplasm</keyword>
<dbReference type="InterPro" id="IPR016102">
    <property type="entry name" value="Succinyl-CoA_synth-like"/>
</dbReference>
<dbReference type="Pfam" id="PF00285">
    <property type="entry name" value="Citrate_synt"/>
    <property type="match status" value="1"/>
</dbReference>
<dbReference type="GO" id="GO:0006085">
    <property type="term" value="P:acetyl-CoA biosynthetic process"/>
    <property type="evidence" value="ECO:0007669"/>
    <property type="project" value="TreeGrafter"/>
</dbReference>
<evidence type="ECO:0000256" key="1">
    <source>
        <dbReference type="ARBA" id="ARBA00004496"/>
    </source>
</evidence>
<dbReference type="SUPFAM" id="SSF48256">
    <property type="entry name" value="Citrate synthase"/>
    <property type="match status" value="1"/>
</dbReference>
<evidence type="ECO:0000313" key="8">
    <source>
        <dbReference type="EMBL" id="MCA9382762.1"/>
    </source>
</evidence>
<dbReference type="InterPro" id="IPR036969">
    <property type="entry name" value="Citrate_synthase_sf"/>
</dbReference>
<dbReference type="Gene3D" id="1.10.580.10">
    <property type="entry name" value="Citrate Synthase, domain 1"/>
    <property type="match status" value="1"/>
</dbReference>
<evidence type="ECO:0000259" key="7">
    <source>
        <dbReference type="Pfam" id="PF00549"/>
    </source>
</evidence>
<dbReference type="AlphaFoldDB" id="A0A955L4D8"/>
<keyword evidence="5" id="KW-0547">Nucleotide-binding</keyword>
<comment type="pathway">
    <text evidence="2">Carbohydrate metabolism; tricarboxylic acid cycle.</text>
</comment>
<reference evidence="8" key="1">
    <citation type="submission" date="2020-04" db="EMBL/GenBank/DDBJ databases">
        <authorList>
            <person name="Zhang T."/>
        </authorList>
    </citation>
    <scope>NUCLEOTIDE SEQUENCE</scope>
    <source>
        <strain evidence="8">HKST-UBA14</strain>
    </source>
</reference>
<evidence type="ECO:0000313" key="9">
    <source>
        <dbReference type="Proteomes" id="UP000783287"/>
    </source>
</evidence>
<dbReference type="EMBL" id="JAGQLK010000003">
    <property type="protein sequence ID" value="MCA9382762.1"/>
    <property type="molecule type" value="Genomic_DNA"/>
</dbReference>
<dbReference type="InterPro" id="IPR005811">
    <property type="entry name" value="SUCC_ACL_C"/>
</dbReference>
<dbReference type="InterPro" id="IPR016142">
    <property type="entry name" value="Citrate_synth-like_lrg_a-sub"/>
</dbReference>
<accession>A0A955L4D8</accession>
<dbReference type="PANTHER" id="PTHR23118">
    <property type="entry name" value="ATP-CITRATE SYNTHASE"/>
    <property type="match status" value="1"/>
</dbReference>
<reference evidence="8" key="2">
    <citation type="journal article" date="2021" name="Microbiome">
        <title>Successional dynamics and alternative stable states in a saline activated sludge microbial community over 9 years.</title>
        <authorList>
            <person name="Wang Y."/>
            <person name="Ye J."/>
            <person name="Ju F."/>
            <person name="Liu L."/>
            <person name="Boyd J.A."/>
            <person name="Deng Y."/>
            <person name="Parks D.H."/>
            <person name="Jiang X."/>
            <person name="Yin X."/>
            <person name="Woodcroft B.J."/>
            <person name="Tyson G.W."/>
            <person name="Hugenholtz P."/>
            <person name="Polz M.F."/>
            <person name="Zhang T."/>
        </authorList>
    </citation>
    <scope>NUCLEOTIDE SEQUENCE</scope>
    <source>
        <strain evidence="8">HKST-UBA14</strain>
    </source>
</reference>